<evidence type="ECO:0008006" key="6">
    <source>
        <dbReference type="Google" id="ProtNLM"/>
    </source>
</evidence>
<dbReference type="STRING" id="674.VM_05590"/>
<accession>A0A2J9UX65</accession>
<evidence type="ECO:0000313" key="5">
    <source>
        <dbReference type="Proteomes" id="UP000053748"/>
    </source>
</evidence>
<dbReference type="OrthoDB" id="9769023at2"/>
<protein>
    <recommendedName>
        <fullName evidence="6">Lipoprotein</fullName>
    </recommendedName>
</protein>
<evidence type="ECO:0000313" key="4">
    <source>
        <dbReference type="EMBL" id="PNM56095.1"/>
    </source>
</evidence>
<evidence type="ECO:0000256" key="2">
    <source>
        <dbReference type="SAM" id="MobiDB-lite"/>
    </source>
</evidence>
<gene>
    <name evidence="4" type="ORF">AL544_008405</name>
</gene>
<evidence type="ECO:0000256" key="3">
    <source>
        <dbReference type="SAM" id="SignalP"/>
    </source>
</evidence>
<dbReference type="AlphaFoldDB" id="A0A2J9UX65"/>
<sequence length="472" mass="52211">MVTNQVVQYMQRPIRRITLTLTSLLLAGCTNLTAGNLFSHYSAQNNALYQSVAAGQYEQATQLLPDYVAGDVLDNLEKGRVYFLSQQYAESLQSLSVADQAVKVQQDRAIVSISNTATSVGSLAVNDNLNEYEPADYELGFLHLYLGLNYVRDNDLDGALVEMRRANQVQEEAKKRREQELASAQQDMRSQGLSPSLGSVLAQYPDAGKTLQAVQNGYLFYLSALLYEADNDLNAAYVDYRRALAVAPNNPSVIDGVLRVATRLGMQEDLKLLKKQYGEPKRLALSQARVIVIEEQGIVQPKQSWRLSLPLSDSRGNTALYSLALPYYPSSVITSSAPLSLNGTHVQPMPVTDVNLMAKQALTEQMPALVLRQALRVVAKDQLRKETTQEEDVANLVFNIWNTLTEQPDTRSWLTLPAAVSTATQVVQAGDQVLDIAGTHYAFHVPENGTALVWLSRQGNNVTIWHKQLGIR</sequence>
<proteinExistence type="predicted"/>
<organism evidence="4 5">
    <name type="scientific">Vibrio mimicus</name>
    <dbReference type="NCBI Taxonomy" id="674"/>
    <lineage>
        <taxon>Bacteria</taxon>
        <taxon>Pseudomonadati</taxon>
        <taxon>Pseudomonadota</taxon>
        <taxon>Gammaproteobacteria</taxon>
        <taxon>Vibrionales</taxon>
        <taxon>Vibrionaceae</taxon>
        <taxon>Vibrio</taxon>
    </lineage>
</organism>
<dbReference type="SUPFAM" id="SSF48452">
    <property type="entry name" value="TPR-like"/>
    <property type="match status" value="1"/>
</dbReference>
<feature type="repeat" description="TPR" evidence="1">
    <location>
        <begin position="217"/>
        <end position="250"/>
    </location>
</feature>
<feature type="chain" id="PRO_5014372958" description="Lipoprotein" evidence="3">
    <location>
        <begin position="35"/>
        <end position="472"/>
    </location>
</feature>
<keyword evidence="5" id="KW-1185">Reference proteome</keyword>
<dbReference type="InterPro" id="IPR011990">
    <property type="entry name" value="TPR-like_helical_dom_sf"/>
</dbReference>
<dbReference type="EMBL" id="LOSJ02000002">
    <property type="protein sequence ID" value="PNM56095.1"/>
    <property type="molecule type" value="Genomic_DNA"/>
</dbReference>
<name>A0A2J9UX65_VIBMI</name>
<feature type="compositionally biased region" description="Polar residues" evidence="2">
    <location>
        <begin position="182"/>
        <end position="193"/>
    </location>
</feature>
<feature type="region of interest" description="Disordered" evidence="2">
    <location>
        <begin position="168"/>
        <end position="193"/>
    </location>
</feature>
<dbReference type="RefSeq" id="WP_000258418.1">
    <property type="nucleotide sequence ID" value="NZ_CAWMSS010000001.1"/>
</dbReference>
<keyword evidence="1" id="KW-0802">TPR repeat</keyword>
<dbReference type="Gene3D" id="1.25.40.10">
    <property type="entry name" value="Tetratricopeptide repeat domain"/>
    <property type="match status" value="1"/>
</dbReference>
<dbReference type="Proteomes" id="UP000053748">
    <property type="component" value="Unassembled WGS sequence"/>
</dbReference>
<comment type="caution">
    <text evidence="4">The sequence shown here is derived from an EMBL/GenBank/DDBJ whole genome shotgun (WGS) entry which is preliminary data.</text>
</comment>
<feature type="compositionally biased region" description="Basic and acidic residues" evidence="2">
    <location>
        <begin position="171"/>
        <end position="180"/>
    </location>
</feature>
<dbReference type="InterPro" id="IPR019734">
    <property type="entry name" value="TPR_rpt"/>
</dbReference>
<feature type="signal peptide" evidence="3">
    <location>
        <begin position="1"/>
        <end position="34"/>
    </location>
</feature>
<dbReference type="PROSITE" id="PS50005">
    <property type="entry name" value="TPR"/>
    <property type="match status" value="1"/>
</dbReference>
<keyword evidence="3" id="KW-0732">Signal</keyword>
<evidence type="ECO:0000256" key="1">
    <source>
        <dbReference type="PROSITE-ProRule" id="PRU00339"/>
    </source>
</evidence>
<reference evidence="4" key="1">
    <citation type="submission" date="2017-12" db="EMBL/GenBank/DDBJ databases">
        <title>FDA dAtabase for Regulatory Grade micrObial Sequences (FDA-ARGOS): Supporting development and validation of Infectious Disease Dx tests.</title>
        <authorList>
            <person name="Hoffmann M."/>
            <person name="Allard M."/>
            <person name="Evans P."/>
            <person name="Brown E."/>
            <person name="Tallon L.J."/>
            <person name="Sadzewicz L."/>
            <person name="Sengamalay N."/>
            <person name="Ott S."/>
            <person name="Godinez A."/>
            <person name="Nagaraj S."/>
            <person name="Vavikolanu K."/>
            <person name="Aluvathingal J."/>
            <person name="Nadendla S."/>
            <person name="Hobson J."/>
            <person name="Sichtig H."/>
        </authorList>
    </citation>
    <scope>NUCLEOTIDE SEQUENCE [LARGE SCALE GENOMIC DNA]</scope>
    <source>
        <strain evidence="4">FDAARGOS_113</strain>
    </source>
</reference>